<evidence type="ECO:0000313" key="4">
    <source>
        <dbReference type="EMBL" id="KAK9082403.1"/>
    </source>
</evidence>
<name>A0AAP0E479_9MAGN</name>
<keyword evidence="5" id="KW-1185">Reference proteome</keyword>
<feature type="region of interest" description="Disordered" evidence="1">
    <location>
        <begin position="401"/>
        <end position="458"/>
    </location>
</feature>
<keyword evidence="2" id="KW-0812">Transmembrane</keyword>
<proteinExistence type="predicted"/>
<sequence>MVFHQMPKAYDVNKKDPSHEIAHEKNEPSNESSTAKSVTYPSKNDMVKKGEKQDAVAEGGSKNDRADSLNKDLNSKVVPKEGAVKESKDDLNKEPIVKKRGEGKEGSNGESKSKPKLVDNDKNSFTSKESKPLREDSTRVEECGASSNCTDEKNNLIACLRVPGNESPDLSLFIQNKGTSPLTVKILAPDFVNLEKSTVHLQDKEDKKSSSSLQPRFLWTFASTIISFTVLIPNFDIPFLPTFLVTQSGSSPTFSLSTHKPRSPDSLSATRPSPPLKSSSSHSSPPQNLSLLPSTSSDSPTMVKVSFGKGNGDTTLTLKAGDGNCTIDFRDLISHYSDREVLYSTKYSFIGILTKSPKVLSVYMLVAVVLLVTPAWMCVKYWRKHLKADGSRYQKLETELPISSKGNTEQDPNEGWENSWGDSWDDEEAPKTPSKPVTPSISSKRVASRRHSKDGWKD</sequence>
<evidence type="ECO:0000256" key="1">
    <source>
        <dbReference type="SAM" id="MobiDB-lite"/>
    </source>
</evidence>
<feature type="compositionally biased region" description="Polar residues" evidence="1">
    <location>
        <begin position="435"/>
        <end position="445"/>
    </location>
</feature>
<dbReference type="PANTHER" id="PTHR34200:SF8">
    <property type="entry name" value="TRANSMEMBRANE PROTEIN"/>
    <property type="match status" value="1"/>
</dbReference>
<dbReference type="AlphaFoldDB" id="A0AAP0E479"/>
<dbReference type="InterPro" id="IPR055780">
    <property type="entry name" value="DUF7356"/>
</dbReference>
<evidence type="ECO:0000313" key="5">
    <source>
        <dbReference type="Proteomes" id="UP001420932"/>
    </source>
</evidence>
<feature type="domain" description="DUF7356" evidence="3">
    <location>
        <begin position="136"/>
        <end position="210"/>
    </location>
</feature>
<feature type="compositionally biased region" description="Basic and acidic residues" evidence="1">
    <location>
        <begin position="45"/>
        <end position="142"/>
    </location>
</feature>
<feature type="region of interest" description="Disordered" evidence="1">
    <location>
        <begin position="254"/>
        <end position="299"/>
    </location>
</feature>
<feature type="compositionally biased region" description="Low complexity" evidence="1">
    <location>
        <begin position="276"/>
        <end position="299"/>
    </location>
</feature>
<gene>
    <name evidence="4" type="ORF">Syun_031282</name>
</gene>
<feature type="compositionally biased region" description="Basic and acidic residues" evidence="1">
    <location>
        <begin position="11"/>
        <end position="28"/>
    </location>
</feature>
<keyword evidence="2" id="KW-0472">Membrane</keyword>
<reference evidence="4 5" key="1">
    <citation type="submission" date="2024-01" db="EMBL/GenBank/DDBJ databases">
        <title>Genome assemblies of Stephania.</title>
        <authorList>
            <person name="Yang L."/>
        </authorList>
    </citation>
    <scope>NUCLEOTIDE SEQUENCE [LARGE SCALE GENOMIC DNA]</scope>
    <source>
        <strain evidence="4">YNDBR</strain>
        <tissue evidence="4">Leaf</tissue>
    </source>
</reference>
<dbReference type="Pfam" id="PF24053">
    <property type="entry name" value="DUF7356"/>
    <property type="match status" value="1"/>
</dbReference>
<dbReference type="EMBL" id="JBBNAF010000026">
    <property type="protein sequence ID" value="KAK9082403.1"/>
    <property type="molecule type" value="Genomic_DNA"/>
</dbReference>
<organism evidence="4 5">
    <name type="scientific">Stephania yunnanensis</name>
    <dbReference type="NCBI Taxonomy" id="152371"/>
    <lineage>
        <taxon>Eukaryota</taxon>
        <taxon>Viridiplantae</taxon>
        <taxon>Streptophyta</taxon>
        <taxon>Embryophyta</taxon>
        <taxon>Tracheophyta</taxon>
        <taxon>Spermatophyta</taxon>
        <taxon>Magnoliopsida</taxon>
        <taxon>Ranunculales</taxon>
        <taxon>Menispermaceae</taxon>
        <taxon>Menispermoideae</taxon>
        <taxon>Cissampelideae</taxon>
        <taxon>Stephania</taxon>
    </lineage>
</organism>
<comment type="caution">
    <text evidence="4">The sequence shown here is derived from an EMBL/GenBank/DDBJ whole genome shotgun (WGS) entry which is preliminary data.</text>
</comment>
<dbReference type="PANTHER" id="PTHR34200">
    <property type="entry name" value="DENTIN SIALOPHOSPHOPROTEIN-LIKE ISOFORM X1"/>
    <property type="match status" value="1"/>
</dbReference>
<feature type="transmembrane region" description="Helical" evidence="2">
    <location>
        <begin position="362"/>
        <end position="382"/>
    </location>
</feature>
<accession>A0AAP0E479</accession>
<feature type="region of interest" description="Disordered" evidence="1">
    <location>
        <begin position="1"/>
        <end position="147"/>
    </location>
</feature>
<keyword evidence="2" id="KW-1133">Transmembrane helix</keyword>
<dbReference type="Proteomes" id="UP001420932">
    <property type="component" value="Unassembled WGS sequence"/>
</dbReference>
<feature type="compositionally biased region" description="Polar residues" evidence="1">
    <location>
        <begin position="29"/>
        <end position="42"/>
    </location>
</feature>
<protein>
    <recommendedName>
        <fullName evidence="3">DUF7356 domain-containing protein</fullName>
    </recommendedName>
</protein>
<evidence type="ECO:0000259" key="3">
    <source>
        <dbReference type="Pfam" id="PF24053"/>
    </source>
</evidence>
<evidence type="ECO:0000256" key="2">
    <source>
        <dbReference type="SAM" id="Phobius"/>
    </source>
</evidence>